<sequence>MQYLSRITYDAVRKCFRLPETRRLIAGDSLSLDQDRNVYCIVDGLVQVYAKTSTTSGEPFHDPRLIHREREPRVA</sequence>
<reference evidence="2" key="1">
    <citation type="journal article" date="2020" name="Nat. Commun.">
        <title>Large-scale genome sequencing of mycorrhizal fungi provides insights into the early evolution of symbiotic traits.</title>
        <authorList>
            <person name="Miyauchi S."/>
            <person name="Kiss E."/>
            <person name="Kuo A."/>
            <person name="Drula E."/>
            <person name="Kohler A."/>
            <person name="Sanchez-Garcia M."/>
            <person name="Morin E."/>
            <person name="Andreopoulos B."/>
            <person name="Barry K.W."/>
            <person name="Bonito G."/>
            <person name="Buee M."/>
            <person name="Carver A."/>
            <person name="Chen C."/>
            <person name="Cichocki N."/>
            <person name="Clum A."/>
            <person name="Culley D."/>
            <person name="Crous P.W."/>
            <person name="Fauchery L."/>
            <person name="Girlanda M."/>
            <person name="Hayes R.D."/>
            <person name="Keri Z."/>
            <person name="LaButti K."/>
            <person name="Lipzen A."/>
            <person name="Lombard V."/>
            <person name="Magnuson J."/>
            <person name="Maillard F."/>
            <person name="Murat C."/>
            <person name="Nolan M."/>
            <person name="Ohm R.A."/>
            <person name="Pangilinan J."/>
            <person name="Pereira M.F."/>
            <person name="Perotto S."/>
            <person name="Peter M."/>
            <person name="Pfister S."/>
            <person name="Riley R."/>
            <person name="Sitrit Y."/>
            <person name="Stielow J.B."/>
            <person name="Szollosi G."/>
            <person name="Zifcakova L."/>
            <person name="Stursova M."/>
            <person name="Spatafora J.W."/>
            <person name="Tedersoo L."/>
            <person name="Vaario L.M."/>
            <person name="Yamada A."/>
            <person name="Yan M."/>
            <person name="Wang P."/>
            <person name="Xu J."/>
            <person name="Bruns T."/>
            <person name="Baldrian P."/>
            <person name="Vilgalys R."/>
            <person name="Dunand C."/>
            <person name="Henrissat B."/>
            <person name="Grigoriev I.V."/>
            <person name="Hibbett D."/>
            <person name="Nagy L.G."/>
            <person name="Martin F.M."/>
        </authorList>
    </citation>
    <scope>NUCLEOTIDE SEQUENCE</scope>
    <source>
        <strain evidence="2">UP504</strain>
    </source>
</reference>
<dbReference type="OrthoDB" id="3211856at2759"/>
<feature type="region of interest" description="Disordered" evidence="1">
    <location>
        <begin position="54"/>
        <end position="75"/>
    </location>
</feature>
<evidence type="ECO:0000313" key="3">
    <source>
        <dbReference type="Proteomes" id="UP000886523"/>
    </source>
</evidence>
<proteinExistence type="predicted"/>
<keyword evidence="3" id="KW-1185">Reference proteome</keyword>
<comment type="caution">
    <text evidence="2">The sequence shown here is derived from an EMBL/GenBank/DDBJ whole genome shotgun (WGS) entry which is preliminary data.</text>
</comment>
<dbReference type="Proteomes" id="UP000886523">
    <property type="component" value="Unassembled WGS sequence"/>
</dbReference>
<name>A0A9P6AWN7_9AGAM</name>
<organism evidence="2 3">
    <name type="scientific">Hydnum rufescens UP504</name>
    <dbReference type="NCBI Taxonomy" id="1448309"/>
    <lineage>
        <taxon>Eukaryota</taxon>
        <taxon>Fungi</taxon>
        <taxon>Dikarya</taxon>
        <taxon>Basidiomycota</taxon>
        <taxon>Agaricomycotina</taxon>
        <taxon>Agaricomycetes</taxon>
        <taxon>Cantharellales</taxon>
        <taxon>Hydnaceae</taxon>
        <taxon>Hydnum</taxon>
    </lineage>
</organism>
<dbReference type="EMBL" id="MU128982">
    <property type="protein sequence ID" value="KAF9512745.1"/>
    <property type="molecule type" value="Genomic_DNA"/>
</dbReference>
<protein>
    <submittedName>
        <fullName evidence="2">Uncharacterized protein</fullName>
    </submittedName>
</protein>
<dbReference type="AlphaFoldDB" id="A0A9P6AWN7"/>
<evidence type="ECO:0000256" key="1">
    <source>
        <dbReference type="SAM" id="MobiDB-lite"/>
    </source>
</evidence>
<accession>A0A9P6AWN7</accession>
<feature type="compositionally biased region" description="Basic and acidic residues" evidence="1">
    <location>
        <begin position="59"/>
        <end position="75"/>
    </location>
</feature>
<evidence type="ECO:0000313" key="2">
    <source>
        <dbReference type="EMBL" id="KAF9512745.1"/>
    </source>
</evidence>
<gene>
    <name evidence="2" type="ORF">BS47DRAFT_1344986</name>
</gene>